<reference evidence="1 2" key="1">
    <citation type="submission" date="2020-05" db="EMBL/GenBank/DDBJ databases">
        <title>Whole genome shotgun sequence of Streptomyces microflavus NBRC 13062.</title>
        <authorList>
            <person name="Komaki H."/>
            <person name="Tamura T."/>
        </authorList>
    </citation>
    <scope>NUCLEOTIDE SEQUENCE [LARGE SCALE GENOMIC DNA]</scope>
    <source>
        <strain evidence="1 2">NBRC 13062</strain>
    </source>
</reference>
<dbReference type="Gene3D" id="3.40.50.1820">
    <property type="entry name" value="alpha/beta hydrolase"/>
    <property type="match status" value="1"/>
</dbReference>
<proteinExistence type="predicted"/>
<name>A0A7J0CPH1_STRMI</name>
<dbReference type="SUPFAM" id="SSF53474">
    <property type="entry name" value="alpha/beta-Hydrolases"/>
    <property type="match status" value="1"/>
</dbReference>
<dbReference type="AlphaFoldDB" id="A0A7J0CPH1"/>
<sequence length="77" mass="7841">MRCPALVVRAGKGMLKQPEADRMAGRHGATRIAVIPDAGHDVHLDDPAAVYGEMVAFLAEATAAESEAAAKEAGAGA</sequence>
<protein>
    <recommendedName>
        <fullName evidence="3">Alpha/beta hydrolase</fullName>
    </recommendedName>
</protein>
<organism evidence="1 2">
    <name type="scientific">Streptomyces microflavus</name>
    <name type="common">Streptomyces lipmanii</name>
    <dbReference type="NCBI Taxonomy" id="1919"/>
    <lineage>
        <taxon>Bacteria</taxon>
        <taxon>Bacillati</taxon>
        <taxon>Actinomycetota</taxon>
        <taxon>Actinomycetes</taxon>
        <taxon>Kitasatosporales</taxon>
        <taxon>Streptomycetaceae</taxon>
        <taxon>Streptomyces</taxon>
    </lineage>
</organism>
<gene>
    <name evidence="1" type="ORF">Smic_27540</name>
</gene>
<accession>A0A7J0CPH1</accession>
<evidence type="ECO:0008006" key="3">
    <source>
        <dbReference type="Google" id="ProtNLM"/>
    </source>
</evidence>
<dbReference type="EMBL" id="BLWD01000001">
    <property type="protein sequence ID" value="GFN04198.1"/>
    <property type="molecule type" value="Genomic_DNA"/>
</dbReference>
<evidence type="ECO:0000313" key="1">
    <source>
        <dbReference type="EMBL" id="GFN04198.1"/>
    </source>
</evidence>
<comment type="caution">
    <text evidence="1">The sequence shown here is derived from an EMBL/GenBank/DDBJ whole genome shotgun (WGS) entry which is preliminary data.</text>
</comment>
<dbReference type="Proteomes" id="UP000498740">
    <property type="component" value="Unassembled WGS sequence"/>
</dbReference>
<evidence type="ECO:0000313" key="2">
    <source>
        <dbReference type="Proteomes" id="UP000498740"/>
    </source>
</evidence>
<dbReference type="InterPro" id="IPR029058">
    <property type="entry name" value="AB_hydrolase_fold"/>
</dbReference>